<evidence type="ECO:0000259" key="3">
    <source>
        <dbReference type="Pfam" id="PF24864"/>
    </source>
</evidence>
<evidence type="ECO:0000313" key="5">
    <source>
        <dbReference type="Proteomes" id="UP001161017"/>
    </source>
</evidence>
<comment type="caution">
    <text evidence="4">The sequence shown here is derived from an EMBL/GenBank/DDBJ whole genome shotgun (WGS) entry which is preliminary data.</text>
</comment>
<evidence type="ECO:0000256" key="1">
    <source>
        <dbReference type="SAM" id="Coils"/>
    </source>
</evidence>
<dbReference type="AlphaFoldDB" id="A0AA43QSN1"/>
<feature type="coiled-coil region" evidence="1">
    <location>
        <begin position="367"/>
        <end position="401"/>
    </location>
</feature>
<dbReference type="EMBL" id="JAPUFD010000016">
    <property type="protein sequence ID" value="MDI1491830.1"/>
    <property type="molecule type" value="Genomic_DNA"/>
</dbReference>
<feature type="region of interest" description="Disordered" evidence="2">
    <location>
        <begin position="1"/>
        <end position="26"/>
    </location>
</feature>
<accession>A0AA43QSN1</accession>
<dbReference type="InterPro" id="IPR056632">
    <property type="entry name" value="DUF7730"/>
</dbReference>
<dbReference type="Pfam" id="PF24864">
    <property type="entry name" value="DUF7730"/>
    <property type="match status" value="1"/>
</dbReference>
<feature type="domain" description="DUF7730" evidence="3">
    <location>
        <begin position="29"/>
        <end position="202"/>
    </location>
</feature>
<proteinExistence type="predicted"/>
<sequence length="437" mass="50786">MPSRTKNQSGATETSSGSVEQRGGLSYLSLPPEIRTMVMREHFGSQTIHVLDSQMIHAHPRDGQPLSHMLRTWNISEDQVRQWQKEKPNSWARRHRSRIFPAHGNFVPESVDVGLLRANKQIHMEADHFLYSSQTFAFNEPDTFRRFCNNISPSQKQALRKIDLSTEVHLLMKTTRGSFGLAHEQQWPEDALPALEYVTDLRLKVCIRLHREETFFGPRRDPKDPSIFLSENFVSHTADGAIQLFHKALRWQFGFLRQLKNLKRVTVEIDDNGSEVQPDCLQRITAAFEAEMLFHSTDEIIQAEDVEEGHREEQAKLISAILSNQRNVIHLPRQIQFQMRDVSAKDRQVRLTLRDMEELPAEEQQRREELAKKLREKQEAVAQSTKKVEELQKQLAEVDADKPWLAQEKLREVEEKIAAHSKKTFAYLREFEWDGGN</sequence>
<dbReference type="PANTHER" id="PTHR38790">
    <property type="entry name" value="2EXR DOMAIN-CONTAINING PROTEIN-RELATED"/>
    <property type="match status" value="1"/>
</dbReference>
<protein>
    <recommendedName>
        <fullName evidence="3">DUF7730 domain-containing protein</fullName>
    </recommendedName>
</protein>
<keyword evidence="5" id="KW-1185">Reference proteome</keyword>
<gene>
    <name evidence="4" type="ORF">OHK93_003041</name>
</gene>
<dbReference type="Proteomes" id="UP001161017">
    <property type="component" value="Unassembled WGS sequence"/>
</dbReference>
<organism evidence="4 5">
    <name type="scientific">Ramalina farinacea</name>
    <dbReference type="NCBI Taxonomy" id="258253"/>
    <lineage>
        <taxon>Eukaryota</taxon>
        <taxon>Fungi</taxon>
        <taxon>Dikarya</taxon>
        <taxon>Ascomycota</taxon>
        <taxon>Pezizomycotina</taxon>
        <taxon>Lecanoromycetes</taxon>
        <taxon>OSLEUM clade</taxon>
        <taxon>Lecanoromycetidae</taxon>
        <taxon>Lecanorales</taxon>
        <taxon>Lecanorineae</taxon>
        <taxon>Ramalinaceae</taxon>
        <taxon>Ramalina</taxon>
    </lineage>
</organism>
<name>A0AA43QSN1_9LECA</name>
<reference evidence="4" key="1">
    <citation type="journal article" date="2023" name="Genome Biol. Evol.">
        <title>First Whole Genome Sequence and Flow Cytometry Genome Size Data for the Lichen-Forming Fungus Ramalina farinacea (Ascomycota).</title>
        <authorList>
            <person name="Llewellyn T."/>
            <person name="Mian S."/>
            <person name="Hill R."/>
            <person name="Leitch I.J."/>
            <person name="Gaya E."/>
        </authorList>
    </citation>
    <scope>NUCLEOTIDE SEQUENCE</scope>
    <source>
        <strain evidence="4">LIQ254RAFAR</strain>
    </source>
</reference>
<keyword evidence="1" id="KW-0175">Coiled coil</keyword>
<feature type="compositionally biased region" description="Polar residues" evidence="2">
    <location>
        <begin position="1"/>
        <end position="19"/>
    </location>
</feature>
<evidence type="ECO:0000313" key="4">
    <source>
        <dbReference type="EMBL" id="MDI1491830.1"/>
    </source>
</evidence>
<evidence type="ECO:0000256" key="2">
    <source>
        <dbReference type="SAM" id="MobiDB-lite"/>
    </source>
</evidence>